<protein>
    <submittedName>
        <fullName evidence="5">LuxR family transcriptional regulator</fullName>
    </submittedName>
</protein>
<dbReference type="Proteomes" id="UP000062788">
    <property type="component" value="Unassembled WGS sequence"/>
</dbReference>
<keyword evidence="6" id="KW-1185">Reference proteome</keyword>
<evidence type="ECO:0000256" key="2">
    <source>
        <dbReference type="ARBA" id="ARBA00023125"/>
    </source>
</evidence>
<dbReference type="GO" id="GO:0006355">
    <property type="term" value="P:regulation of DNA-templated transcription"/>
    <property type="evidence" value="ECO:0007669"/>
    <property type="project" value="InterPro"/>
</dbReference>
<dbReference type="InterPro" id="IPR016032">
    <property type="entry name" value="Sig_transdc_resp-reg_C-effctor"/>
</dbReference>
<feature type="domain" description="HTH luxR-type" evidence="4">
    <location>
        <begin position="169"/>
        <end position="234"/>
    </location>
</feature>
<dbReference type="Gene3D" id="1.10.10.10">
    <property type="entry name" value="Winged helix-like DNA-binding domain superfamily/Winged helix DNA-binding domain"/>
    <property type="match status" value="1"/>
</dbReference>
<dbReference type="PANTHER" id="PTHR44688">
    <property type="entry name" value="DNA-BINDING TRANSCRIPTIONAL ACTIVATOR DEVR_DOSR"/>
    <property type="match status" value="1"/>
</dbReference>
<dbReference type="PROSITE" id="PS00622">
    <property type="entry name" value="HTH_LUXR_1"/>
    <property type="match status" value="1"/>
</dbReference>
<name>A0A118DLU5_9BURK</name>
<dbReference type="InterPro" id="IPR036693">
    <property type="entry name" value="TF_LuxR_autoind-bd_dom_sf"/>
</dbReference>
<dbReference type="PANTHER" id="PTHR44688:SF16">
    <property type="entry name" value="DNA-BINDING TRANSCRIPTIONAL ACTIVATOR DEVR_DOSR"/>
    <property type="match status" value="1"/>
</dbReference>
<dbReference type="InterPro" id="IPR000792">
    <property type="entry name" value="Tscrpt_reg_LuxR_C"/>
</dbReference>
<evidence type="ECO:0000259" key="4">
    <source>
        <dbReference type="PROSITE" id="PS50043"/>
    </source>
</evidence>
<dbReference type="CDD" id="cd06170">
    <property type="entry name" value="LuxR_C_like"/>
    <property type="match status" value="1"/>
</dbReference>
<sequence length="237" mass="26604">MSGWREAYLDSFATATSGAGVFQSLAASVRELGFEHCAFGARVSLPVSEPQFSLQSNYPDAWVERYIRHNYFAIDPTVKYSLTQSLPLSWQADNQTQSAEFWEEAADYGLRYGWCMPVGGRAGMIGLVTMVRSSEPITERELIGRGYQMSWLVSAANAAMSQYLLKELATEYAVELTARERETLKWSACGKTYFEIGKIMRIDERTVKFHLVNTMRKLNASNKTEAAVKAAMLGLLF</sequence>
<proteinExistence type="predicted"/>
<dbReference type="Pfam" id="PF03472">
    <property type="entry name" value="Autoind_bind"/>
    <property type="match status" value="1"/>
</dbReference>
<keyword evidence="3" id="KW-0804">Transcription</keyword>
<dbReference type="Gene3D" id="3.30.450.80">
    <property type="entry name" value="Transcription factor LuxR-like, autoinducer-binding domain"/>
    <property type="match status" value="1"/>
</dbReference>
<dbReference type="AlphaFoldDB" id="A0A118DLU5"/>
<organism evidence="5 6">
    <name type="scientific">Burkholderia singularis</name>
    <dbReference type="NCBI Taxonomy" id="1503053"/>
    <lineage>
        <taxon>Bacteria</taxon>
        <taxon>Pseudomonadati</taxon>
        <taxon>Pseudomonadota</taxon>
        <taxon>Betaproteobacteria</taxon>
        <taxon>Burkholderiales</taxon>
        <taxon>Burkholderiaceae</taxon>
        <taxon>Burkholderia</taxon>
        <taxon>pseudomallei group</taxon>
    </lineage>
</organism>
<dbReference type="SMART" id="SM00421">
    <property type="entry name" value="HTH_LUXR"/>
    <property type="match status" value="1"/>
</dbReference>
<accession>A0A118DLU5</accession>
<reference evidence="5 6" key="1">
    <citation type="submission" date="2015-11" db="EMBL/GenBank/DDBJ databases">
        <title>Expanding the genomic diversity of Burkholderia species for the development of highly accurate diagnostics.</title>
        <authorList>
            <person name="Sahl J."/>
            <person name="Keim P."/>
            <person name="Wagner D."/>
        </authorList>
    </citation>
    <scope>NUCLEOTIDE SEQUENCE [LARGE SCALE GENOMIC DNA]</scope>
    <source>
        <strain evidence="5 6">TSV85</strain>
    </source>
</reference>
<dbReference type="OrthoDB" id="9774661at2"/>
<dbReference type="InterPro" id="IPR036388">
    <property type="entry name" value="WH-like_DNA-bd_sf"/>
</dbReference>
<dbReference type="PRINTS" id="PR00038">
    <property type="entry name" value="HTHLUXR"/>
</dbReference>
<dbReference type="SUPFAM" id="SSF46894">
    <property type="entry name" value="C-terminal effector domain of the bipartite response regulators"/>
    <property type="match status" value="1"/>
</dbReference>
<evidence type="ECO:0000313" key="6">
    <source>
        <dbReference type="Proteomes" id="UP000062788"/>
    </source>
</evidence>
<dbReference type="EMBL" id="LOWA01000056">
    <property type="protein sequence ID" value="KVE23976.1"/>
    <property type="molecule type" value="Genomic_DNA"/>
</dbReference>
<dbReference type="Pfam" id="PF00196">
    <property type="entry name" value="GerE"/>
    <property type="match status" value="1"/>
</dbReference>
<evidence type="ECO:0000256" key="1">
    <source>
        <dbReference type="ARBA" id="ARBA00023015"/>
    </source>
</evidence>
<evidence type="ECO:0000313" key="5">
    <source>
        <dbReference type="EMBL" id="KVE23976.1"/>
    </source>
</evidence>
<evidence type="ECO:0000256" key="3">
    <source>
        <dbReference type="ARBA" id="ARBA00023163"/>
    </source>
</evidence>
<comment type="caution">
    <text evidence="5">The sequence shown here is derived from an EMBL/GenBank/DDBJ whole genome shotgun (WGS) entry which is preliminary data.</text>
</comment>
<dbReference type="InterPro" id="IPR005143">
    <property type="entry name" value="TF_LuxR_autoind-bd_dom"/>
</dbReference>
<gene>
    <name evidence="5" type="ORF">WS67_22040</name>
</gene>
<dbReference type="PROSITE" id="PS50043">
    <property type="entry name" value="HTH_LUXR_2"/>
    <property type="match status" value="1"/>
</dbReference>
<keyword evidence="1" id="KW-0805">Transcription regulation</keyword>
<dbReference type="SUPFAM" id="SSF75516">
    <property type="entry name" value="Pheromone-binding domain of LuxR-like quorum-sensing transcription factors"/>
    <property type="match status" value="1"/>
</dbReference>
<dbReference type="GO" id="GO:0003677">
    <property type="term" value="F:DNA binding"/>
    <property type="evidence" value="ECO:0007669"/>
    <property type="project" value="UniProtKB-KW"/>
</dbReference>
<keyword evidence="2" id="KW-0238">DNA-binding</keyword>